<evidence type="ECO:0000313" key="1">
    <source>
        <dbReference type="EMBL" id="MCP3730424.1"/>
    </source>
</evidence>
<dbReference type="AlphaFoldDB" id="A0A9X2HJU7"/>
<organism evidence="1 2">
    <name type="scientific">Sphingomonas tagetis</name>
    <dbReference type="NCBI Taxonomy" id="2949092"/>
    <lineage>
        <taxon>Bacteria</taxon>
        <taxon>Pseudomonadati</taxon>
        <taxon>Pseudomonadota</taxon>
        <taxon>Alphaproteobacteria</taxon>
        <taxon>Sphingomonadales</taxon>
        <taxon>Sphingomonadaceae</taxon>
        <taxon>Sphingomonas</taxon>
    </lineage>
</organism>
<protein>
    <submittedName>
        <fullName evidence="1">Uncharacterized protein</fullName>
    </submittedName>
</protein>
<keyword evidence="2" id="KW-1185">Reference proteome</keyword>
<dbReference type="Proteomes" id="UP001139451">
    <property type="component" value="Unassembled WGS sequence"/>
</dbReference>
<dbReference type="EMBL" id="JAMLDX010000005">
    <property type="protein sequence ID" value="MCP3730424.1"/>
    <property type="molecule type" value="Genomic_DNA"/>
</dbReference>
<proteinExistence type="predicted"/>
<reference evidence="1" key="1">
    <citation type="submission" date="2022-05" db="EMBL/GenBank/DDBJ databases">
        <title>Sphingomonas sp. strain MG17 Genome sequencing and assembly.</title>
        <authorList>
            <person name="Kim I."/>
        </authorList>
    </citation>
    <scope>NUCLEOTIDE SEQUENCE</scope>
    <source>
        <strain evidence="1">MG17</strain>
    </source>
</reference>
<name>A0A9X2HJU7_9SPHN</name>
<comment type="caution">
    <text evidence="1">The sequence shown here is derived from an EMBL/GenBank/DDBJ whole genome shotgun (WGS) entry which is preliminary data.</text>
</comment>
<dbReference type="RefSeq" id="WP_254292556.1">
    <property type="nucleotide sequence ID" value="NZ_JAMLDX010000005.1"/>
</dbReference>
<sequence length="59" mass="6594">MTRYFISDGMTDFDVYVADDADLDGTFDAICAEDGERVRINGWQAETIEKIDDAQLAEA</sequence>
<accession>A0A9X2HJU7</accession>
<evidence type="ECO:0000313" key="2">
    <source>
        <dbReference type="Proteomes" id="UP001139451"/>
    </source>
</evidence>
<gene>
    <name evidence="1" type="ORF">M9978_08280</name>
</gene>